<gene>
    <name evidence="1" type="ORF">SBAD_LOCUS2529</name>
</gene>
<evidence type="ECO:0000313" key="2">
    <source>
        <dbReference type="Proteomes" id="UP000270296"/>
    </source>
</evidence>
<evidence type="ECO:0000313" key="3">
    <source>
        <dbReference type="WBParaSite" id="SBAD_0000265301-mRNA-1"/>
    </source>
</evidence>
<proteinExistence type="predicted"/>
<accession>A0A183IFY5</accession>
<dbReference type="AlphaFoldDB" id="A0A183IFY5"/>
<protein>
    <submittedName>
        <fullName evidence="3">Kinesin motor domain-containing protein</fullName>
    </submittedName>
</protein>
<dbReference type="EMBL" id="UZAM01007268">
    <property type="protein sequence ID" value="VDO97938.1"/>
    <property type="molecule type" value="Genomic_DNA"/>
</dbReference>
<name>A0A183IFY5_9BILA</name>
<dbReference type="WBParaSite" id="SBAD_0000265301-mRNA-1">
    <property type="protein sequence ID" value="SBAD_0000265301-mRNA-1"/>
    <property type="gene ID" value="SBAD_0000265301"/>
</dbReference>
<dbReference type="OrthoDB" id="2403182at2759"/>
<dbReference type="Proteomes" id="UP000270296">
    <property type="component" value="Unassembled WGS sequence"/>
</dbReference>
<sequence length="98" mass="10830">MNRPRTPYRTPGRAKEKGNMEPVEVYCRLRPVEDINAEICAEAVDERTLQVFSPTGSSSGGDGLVIKGEWIIRCLSKAATIILNMFGSIPLISLKCDF</sequence>
<reference evidence="3" key="1">
    <citation type="submission" date="2016-06" db="UniProtKB">
        <authorList>
            <consortium name="WormBaseParasite"/>
        </authorList>
    </citation>
    <scope>IDENTIFICATION</scope>
</reference>
<organism evidence="3">
    <name type="scientific">Soboliphyme baturini</name>
    <dbReference type="NCBI Taxonomy" id="241478"/>
    <lineage>
        <taxon>Eukaryota</taxon>
        <taxon>Metazoa</taxon>
        <taxon>Ecdysozoa</taxon>
        <taxon>Nematoda</taxon>
        <taxon>Enoplea</taxon>
        <taxon>Dorylaimia</taxon>
        <taxon>Dioctophymatida</taxon>
        <taxon>Dioctophymatoidea</taxon>
        <taxon>Soboliphymatidae</taxon>
        <taxon>Soboliphyme</taxon>
    </lineage>
</organism>
<evidence type="ECO:0000313" key="1">
    <source>
        <dbReference type="EMBL" id="VDO97938.1"/>
    </source>
</evidence>
<keyword evidence="2" id="KW-1185">Reference proteome</keyword>
<reference evidence="1 2" key="2">
    <citation type="submission" date="2018-11" db="EMBL/GenBank/DDBJ databases">
        <authorList>
            <consortium name="Pathogen Informatics"/>
        </authorList>
    </citation>
    <scope>NUCLEOTIDE SEQUENCE [LARGE SCALE GENOMIC DNA]</scope>
</reference>